<dbReference type="InterPro" id="IPR011547">
    <property type="entry name" value="SLC26A/SulP_dom"/>
</dbReference>
<evidence type="ECO:0008006" key="11">
    <source>
        <dbReference type="Google" id="ProtNLM"/>
    </source>
</evidence>
<feature type="transmembrane region" description="Helical" evidence="6">
    <location>
        <begin position="915"/>
        <end position="939"/>
    </location>
</feature>
<sequence>MKTERDLQGEGGGGTLGNLSTSTTSVDIDRLDQFKGSNDFILVEENNRSSTTQAIKSWAKRKVNSACTRKMLHRRVPILNWLPKYDSSCAVGDLVAGITVGLTVIPQALAYSNIAGLPAQYGLYSSFLGCFVYIIFGSCKDVPMGPTAIAALLTYQAVNSKGPAHAILLCFLTGILQVLMGFFGLGFLIDFVSGPVSSGFTSAVALIIITSQIKDVLGITASGATFVDTWRSLFKDIHNTRTWDTVFGIACIAVLLIMRLITKVKVGPSDTDTPPSKFHTVVNKFFWLIGTSRNAILVVVCGFIGYSFCANGEPPFRVIGYVPPGLPTVQPPPFSHTTNNNGTVESEDLLDMMADLSSGIIVIPLIGLLEDIAICKAFANGKAVDATQELIAVGLSNIANSFVQGFPGAGSLSRSAVNNSSGVRTPLGGLYTGILVILALLFFTPYFYYIPKSTLAAIIIAAVIFMVEVKVVKPMWRTKKSDLIPGVATFIACLVLPLEYGILIGIGINLMFILYHAARPKISVEKLTSHEGVEYLMLTPDRCLIFPSVDYVRNLVTKHSIRQGIPVVIDCSHIYGADYTAATVIEILTQDFAARDQPLFFYNLKPSVSSVFEGLSPKEFVVYYNHEDIDELLRNKSCIKKQILNGSSSGGVYGTYAIADIDQSDQLKGNDFIRIIDNTKCFAQSGTDECWMKKTVRKLCTKKVLYQRLPILSWLPKYDKSCAVGDLVAGITVGLTVVPQSLAYANIAGLPPQQGLYTAFLGSFIYIVLGSCKDVPMGPTSIASLLTYQSVKDKGPHHAILLCFLTGIVQLLLGFFGLGFLIDFVSGPVLSGFTSAAALMIGSSQIKDLLGIKATGTTFVEMWTHIVYNIGETSLWDAVLGGVSIALLLILKVVTNLKIGPSVEPKKWHVVVNTLFWLVGTSRNVILVVVAGLVGYHFASNAEPPFTVMGDIPPGLPTPRPPPFGFTETKNGTVVDVWEMISDLGSGIIVVPLIAILEDISICKAFANGKTVDGTQELIAIGASNLANSFMQAFPGSGSLSRGAINHSSGVKTPLGGLYTGVLVILALLFFTPCFYYIPKAALSAIIITAILFMVEVKAIKPIWKTKKIDVIPALATFVACLAVSLQTGILIGLLIDFMFILYHAARPKISLKKLTSREGTEYLMLTPDRCLMFPSAVYVRNLVTKYSIQQQIPVVIDCSHIYGADYTSATVIEALTRDFGARHQELLFYNLKPSVSSVFEGLSPKGFVAYYNEEEIDELLKNYWLEGYRF</sequence>
<feature type="region of interest" description="Disordered" evidence="5">
    <location>
        <begin position="1"/>
        <end position="21"/>
    </location>
</feature>
<keyword evidence="10" id="KW-1185">Reference proteome</keyword>
<feature type="transmembrane region" description="Helical" evidence="6">
    <location>
        <begin position="200"/>
        <end position="221"/>
    </location>
</feature>
<evidence type="ECO:0000259" key="8">
    <source>
        <dbReference type="Pfam" id="PF01740"/>
    </source>
</evidence>
<accession>A0A8J6HRS6</accession>
<feature type="transmembrane region" description="Helical" evidence="6">
    <location>
        <begin position="166"/>
        <end position="188"/>
    </location>
</feature>
<feature type="transmembrane region" description="Helical" evidence="6">
    <location>
        <begin position="755"/>
        <end position="772"/>
    </location>
</feature>
<evidence type="ECO:0000256" key="1">
    <source>
        <dbReference type="ARBA" id="ARBA00004141"/>
    </source>
</evidence>
<feature type="transmembrane region" description="Helical" evidence="6">
    <location>
        <begin position="1116"/>
        <end position="1143"/>
    </location>
</feature>
<keyword evidence="2 6" id="KW-0812">Transmembrane</keyword>
<feature type="transmembrane region" description="Helical" evidence="6">
    <location>
        <begin position="454"/>
        <end position="472"/>
    </location>
</feature>
<evidence type="ECO:0000256" key="4">
    <source>
        <dbReference type="ARBA" id="ARBA00023136"/>
    </source>
</evidence>
<proteinExistence type="predicted"/>
<feature type="domain" description="SLC26A/SulP transporter" evidence="7">
    <location>
        <begin position="92"/>
        <end position="484"/>
    </location>
</feature>
<name>A0A8J6HRS6_TENMO</name>
<dbReference type="InterPro" id="IPR001902">
    <property type="entry name" value="SLC26A/SulP_fam"/>
</dbReference>
<reference evidence="9" key="1">
    <citation type="journal article" date="2020" name="J Insects Food Feed">
        <title>The yellow mealworm (Tenebrio molitor) genome: a resource for the emerging insects as food and feed industry.</title>
        <authorList>
            <person name="Eriksson T."/>
            <person name="Andere A."/>
            <person name="Kelstrup H."/>
            <person name="Emery V."/>
            <person name="Picard C."/>
        </authorList>
    </citation>
    <scope>NUCLEOTIDE SEQUENCE</scope>
    <source>
        <strain evidence="9">Stoneville</strain>
        <tissue evidence="9">Whole head</tissue>
    </source>
</reference>
<evidence type="ECO:0000259" key="7">
    <source>
        <dbReference type="Pfam" id="PF00916"/>
    </source>
</evidence>
<dbReference type="GO" id="GO:0016020">
    <property type="term" value="C:membrane"/>
    <property type="evidence" value="ECO:0007669"/>
    <property type="project" value="UniProtKB-SubCell"/>
</dbReference>
<evidence type="ECO:0000313" key="10">
    <source>
        <dbReference type="Proteomes" id="UP000719412"/>
    </source>
</evidence>
<dbReference type="PANTHER" id="PTHR11814">
    <property type="entry name" value="SULFATE TRANSPORTER"/>
    <property type="match status" value="1"/>
</dbReference>
<protein>
    <recommendedName>
        <fullName evidence="11">Sodium-independent sulfate anion transporter</fullName>
    </recommendedName>
</protein>
<feature type="transmembrane region" description="Helical" evidence="6">
    <location>
        <begin position="1058"/>
        <end position="1078"/>
    </location>
</feature>
<dbReference type="InterPro" id="IPR036513">
    <property type="entry name" value="STAS_dom_sf"/>
</dbReference>
<gene>
    <name evidence="9" type="ORF">GEV33_003261</name>
</gene>
<feature type="domain" description="SLC26A/SulP transporter" evidence="7">
    <location>
        <begin position="725"/>
        <end position="1116"/>
    </location>
</feature>
<dbReference type="EMBL" id="JABDTM020014339">
    <property type="protein sequence ID" value="KAH0819529.1"/>
    <property type="molecule type" value="Genomic_DNA"/>
</dbReference>
<dbReference type="InterPro" id="IPR002645">
    <property type="entry name" value="STAS_dom"/>
</dbReference>
<keyword evidence="4 6" id="KW-0472">Membrane</keyword>
<organism evidence="9 10">
    <name type="scientific">Tenebrio molitor</name>
    <name type="common">Yellow mealworm beetle</name>
    <dbReference type="NCBI Taxonomy" id="7067"/>
    <lineage>
        <taxon>Eukaryota</taxon>
        <taxon>Metazoa</taxon>
        <taxon>Ecdysozoa</taxon>
        <taxon>Arthropoda</taxon>
        <taxon>Hexapoda</taxon>
        <taxon>Insecta</taxon>
        <taxon>Pterygota</taxon>
        <taxon>Neoptera</taxon>
        <taxon>Endopterygota</taxon>
        <taxon>Coleoptera</taxon>
        <taxon>Polyphaga</taxon>
        <taxon>Cucujiformia</taxon>
        <taxon>Tenebrionidae</taxon>
        <taxon>Tenebrio</taxon>
    </lineage>
</organism>
<dbReference type="SUPFAM" id="SSF52091">
    <property type="entry name" value="SpoIIaa-like"/>
    <property type="match status" value="2"/>
</dbReference>
<evidence type="ECO:0000313" key="9">
    <source>
        <dbReference type="EMBL" id="KAH0819529.1"/>
    </source>
</evidence>
<dbReference type="GO" id="GO:0055085">
    <property type="term" value="P:transmembrane transport"/>
    <property type="evidence" value="ECO:0007669"/>
    <property type="project" value="InterPro"/>
</dbReference>
<dbReference type="CDD" id="cd07042">
    <property type="entry name" value="STAS_SulP_like_sulfate_transporter"/>
    <property type="match status" value="2"/>
</dbReference>
<keyword evidence="3 6" id="KW-1133">Transmembrane helix</keyword>
<evidence type="ECO:0000256" key="2">
    <source>
        <dbReference type="ARBA" id="ARBA00022692"/>
    </source>
</evidence>
<dbReference type="Gene3D" id="3.30.750.24">
    <property type="entry name" value="STAS domain"/>
    <property type="match status" value="2"/>
</dbReference>
<feature type="transmembrane region" description="Helical" evidence="6">
    <location>
        <begin position="242"/>
        <end position="261"/>
    </location>
</feature>
<feature type="domain" description="STAS" evidence="8">
    <location>
        <begin position="1161"/>
        <end position="1241"/>
    </location>
</feature>
<dbReference type="Proteomes" id="UP000719412">
    <property type="component" value="Unassembled WGS sequence"/>
</dbReference>
<feature type="transmembrane region" description="Helical" evidence="6">
    <location>
        <begin position="799"/>
        <end position="822"/>
    </location>
</feature>
<comment type="subcellular location">
    <subcellularLocation>
        <location evidence="1">Membrane</location>
        <topology evidence="1">Multi-pass membrane protein</topology>
    </subcellularLocation>
</comment>
<feature type="transmembrane region" description="Helical" evidence="6">
    <location>
        <begin position="875"/>
        <end position="894"/>
    </location>
</feature>
<feature type="transmembrane region" description="Helical" evidence="6">
    <location>
        <begin position="285"/>
        <end position="309"/>
    </location>
</feature>
<dbReference type="Pfam" id="PF00916">
    <property type="entry name" value="Sulfate_transp"/>
    <property type="match status" value="2"/>
</dbReference>
<comment type="caution">
    <text evidence="9">The sequence shown here is derived from an EMBL/GenBank/DDBJ whole genome shotgun (WGS) entry which is preliminary data.</text>
</comment>
<feature type="domain" description="STAS" evidence="8">
    <location>
        <begin position="529"/>
        <end position="621"/>
    </location>
</feature>
<feature type="transmembrane region" description="Helical" evidence="6">
    <location>
        <begin position="1085"/>
        <end position="1104"/>
    </location>
</feature>
<dbReference type="Pfam" id="PF01740">
    <property type="entry name" value="STAS"/>
    <property type="match status" value="2"/>
</dbReference>
<reference evidence="9" key="2">
    <citation type="submission" date="2021-08" db="EMBL/GenBank/DDBJ databases">
        <authorList>
            <person name="Eriksson T."/>
        </authorList>
    </citation>
    <scope>NUCLEOTIDE SEQUENCE</scope>
    <source>
        <strain evidence="9">Stoneville</strain>
        <tissue evidence="9">Whole head</tissue>
    </source>
</reference>
<dbReference type="FunFam" id="3.30.750.24:FF:000028">
    <property type="entry name" value="Sulfate transporter, putative"/>
    <property type="match status" value="1"/>
</dbReference>
<evidence type="ECO:0000256" key="5">
    <source>
        <dbReference type="SAM" id="MobiDB-lite"/>
    </source>
</evidence>
<feature type="transmembrane region" description="Helical" evidence="6">
    <location>
        <begin position="428"/>
        <end position="448"/>
    </location>
</feature>
<evidence type="ECO:0000256" key="3">
    <source>
        <dbReference type="ARBA" id="ARBA00022989"/>
    </source>
</evidence>
<feature type="transmembrane region" description="Helical" evidence="6">
    <location>
        <begin position="484"/>
        <end position="515"/>
    </location>
</feature>
<dbReference type="AlphaFoldDB" id="A0A8J6HRS6"/>
<evidence type="ECO:0000256" key="6">
    <source>
        <dbReference type="SAM" id="Phobius"/>
    </source>
</evidence>